<dbReference type="Proteomes" id="UP000485058">
    <property type="component" value="Unassembled WGS sequence"/>
</dbReference>
<keyword evidence="2" id="KW-1185">Reference proteome</keyword>
<dbReference type="EMBL" id="BLLF01000005">
    <property type="protein sequence ID" value="GFH05673.1"/>
    <property type="molecule type" value="Genomic_DNA"/>
</dbReference>
<sequence>MRLRVRLADDCGLKRHVCVLKLEALLDALCVQQVGKSITLYRQPGLPRPSNCPSCVVLGSQATLTKMAKVAKVKRMAAKKPPGTDEVHRDRPPELQAHFLYPGNIAQALTQNCKFTSRYLHPARCQHYGYQAGIQVIRQLMALGRQPATLATFFAPFPLRPEPVLSASVSEEYTRLTDFSTPQHTVSSCERTT</sequence>
<name>A0A699Y6L1_HAELA</name>
<feature type="non-terminal residue" evidence="1">
    <location>
        <position position="1"/>
    </location>
</feature>
<dbReference type="AlphaFoldDB" id="A0A699Y6L1"/>
<proteinExistence type="predicted"/>
<organism evidence="1 2">
    <name type="scientific">Haematococcus lacustris</name>
    <name type="common">Green alga</name>
    <name type="synonym">Haematococcus pluvialis</name>
    <dbReference type="NCBI Taxonomy" id="44745"/>
    <lineage>
        <taxon>Eukaryota</taxon>
        <taxon>Viridiplantae</taxon>
        <taxon>Chlorophyta</taxon>
        <taxon>core chlorophytes</taxon>
        <taxon>Chlorophyceae</taxon>
        <taxon>CS clade</taxon>
        <taxon>Chlamydomonadales</taxon>
        <taxon>Haematococcaceae</taxon>
        <taxon>Haematococcus</taxon>
    </lineage>
</organism>
<reference evidence="1 2" key="1">
    <citation type="submission" date="2020-02" db="EMBL/GenBank/DDBJ databases">
        <title>Draft genome sequence of Haematococcus lacustris strain NIES-144.</title>
        <authorList>
            <person name="Morimoto D."/>
            <person name="Nakagawa S."/>
            <person name="Yoshida T."/>
            <person name="Sawayama S."/>
        </authorList>
    </citation>
    <scope>NUCLEOTIDE SEQUENCE [LARGE SCALE GENOMIC DNA]</scope>
    <source>
        <strain evidence="1 2">NIES-144</strain>
    </source>
</reference>
<protein>
    <submittedName>
        <fullName evidence="1">CRM domain-containing protein</fullName>
    </submittedName>
</protein>
<evidence type="ECO:0000313" key="2">
    <source>
        <dbReference type="Proteomes" id="UP000485058"/>
    </source>
</evidence>
<evidence type="ECO:0000313" key="1">
    <source>
        <dbReference type="EMBL" id="GFH05673.1"/>
    </source>
</evidence>
<comment type="caution">
    <text evidence="1">The sequence shown here is derived from an EMBL/GenBank/DDBJ whole genome shotgun (WGS) entry which is preliminary data.</text>
</comment>
<accession>A0A699Y6L1</accession>
<gene>
    <name evidence="1" type="ORF">HaLaN_00172</name>
</gene>